<organism evidence="2 3">
    <name type="scientific">Coemansia spiralis</name>
    <dbReference type="NCBI Taxonomy" id="417178"/>
    <lineage>
        <taxon>Eukaryota</taxon>
        <taxon>Fungi</taxon>
        <taxon>Fungi incertae sedis</taxon>
        <taxon>Zoopagomycota</taxon>
        <taxon>Kickxellomycotina</taxon>
        <taxon>Kickxellomycetes</taxon>
        <taxon>Kickxellales</taxon>
        <taxon>Kickxellaceae</taxon>
        <taxon>Coemansia</taxon>
    </lineage>
</organism>
<dbReference type="Pfam" id="PF13430">
    <property type="entry name" value="DUF4112"/>
    <property type="match status" value="1"/>
</dbReference>
<sequence>MAKEAKDSYESLVYDAAKYDRMSYYRNIPLPLHPLLQLIPIIGNVIVFVQTCKFIKRVNALVHVPYRERVETWVSTFIMLIIGMVPILGFVLTIYCTNCSDYLVIAAHYIYNSRGESRTASMVKILDNKKSYKKSGADKHVDLEKGIYENTPAAVSDGSLIIVSHTAEPVVSNKQKSEDKKVERSGTVFSQKSVVSIKEPESAQHTPSVFGRVSKLSWMDEIMALSPTDNNRTSLSNLAGKQHSPQTTYTDIHDLATRNSRMPTALLPSSSSLQNLPSYLTDALDSNMKTQLNSRRMTRSLHIDNSVLDKRESHGKKFKLLKRPDYSRLETGSIKLDRRSSSIIGLAPSPQSAATG</sequence>
<evidence type="ECO:0000313" key="3">
    <source>
        <dbReference type="Proteomes" id="UP001151518"/>
    </source>
</evidence>
<comment type="caution">
    <text evidence="2">The sequence shown here is derived from an EMBL/GenBank/DDBJ whole genome shotgun (WGS) entry which is preliminary data.</text>
</comment>
<dbReference type="EMBL" id="JANBTW010000028">
    <property type="protein sequence ID" value="KAJ2677797.1"/>
    <property type="molecule type" value="Genomic_DNA"/>
</dbReference>
<evidence type="ECO:0000313" key="2">
    <source>
        <dbReference type="EMBL" id="KAJ2677797.1"/>
    </source>
</evidence>
<proteinExistence type="predicted"/>
<feature type="transmembrane region" description="Helical" evidence="1">
    <location>
        <begin position="32"/>
        <end position="52"/>
    </location>
</feature>
<keyword evidence="1" id="KW-1133">Transmembrane helix</keyword>
<reference evidence="2" key="1">
    <citation type="submission" date="2022-07" db="EMBL/GenBank/DDBJ databases">
        <title>Phylogenomic reconstructions and comparative analyses of Kickxellomycotina fungi.</title>
        <authorList>
            <person name="Reynolds N.K."/>
            <person name="Stajich J.E."/>
            <person name="Barry K."/>
            <person name="Grigoriev I.V."/>
            <person name="Crous P."/>
            <person name="Smith M.E."/>
        </authorList>
    </citation>
    <scope>NUCLEOTIDE SEQUENCE</scope>
    <source>
        <strain evidence="2">NRRL 3115</strain>
    </source>
</reference>
<keyword evidence="1" id="KW-0812">Transmembrane</keyword>
<dbReference type="InterPro" id="IPR025187">
    <property type="entry name" value="DUF4112"/>
</dbReference>
<name>A0A9W8G993_9FUNG</name>
<dbReference type="Proteomes" id="UP001151518">
    <property type="component" value="Unassembled WGS sequence"/>
</dbReference>
<dbReference type="AlphaFoldDB" id="A0A9W8G993"/>
<dbReference type="OrthoDB" id="5554174at2759"/>
<evidence type="ECO:0000256" key="1">
    <source>
        <dbReference type="SAM" id="Phobius"/>
    </source>
</evidence>
<feature type="transmembrane region" description="Helical" evidence="1">
    <location>
        <begin position="73"/>
        <end position="95"/>
    </location>
</feature>
<keyword evidence="1" id="KW-0472">Membrane</keyword>
<protein>
    <submittedName>
        <fullName evidence="2">Uncharacterized protein</fullName>
    </submittedName>
</protein>
<gene>
    <name evidence="2" type="ORF">GGI25_002895</name>
</gene>
<accession>A0A9W8G993</accession>